<organism evidence="5 6">
    <name type="scientific">Oncorhynchus tshawytscha</name>
    <name type="common">Chinook salmon</name>
    <name type="synonym">Salmo tshawytscha</name>
    <dbReference type="NCBI Taxonomy" id="74940"/>
    <lineage>
        <taxon>Eukaryota</taxon>
        <taxon>Metazoa</taxon>
        <taxon>Chordata</taxon>
        <taxon>Craniata</taxon>
        <taxon>Vertebrata</taxon>
        <taxon>Euteleostomi</taxon>
        <taxon>Actinopterygii</taxon>
        <taxon>Neopterygii</taxon>
        <taxon>Teleostei</taxon>
        <taxon>Protacanthopterygii</taxon>
        <taxon>Salmoniformes</taxon>
        <taxon>Salmonidae</taxon>
        <taxon>Salmoninae</taxon>
        <taxon>Oncorhynchus</taxon>
    </lineage>
</organism>
<dbReference type="Pfam" id="PF22873">
    <property type="entry name" value="OAF_C"/>
    <property type="match status" value="1"/>
</dbReference>
<evidence type="ECO:0000313" key="6">
    <source>
        <dbReference type="Proteomes" id="UP000694402"/>
    </source>
</evidence>
<dbReference type="Proteomes" id="UP000694402">
    <property type="component" value="Unassembled WGS sequence"/>
</dbReference>
<reference evidence="5" key="3">
    <citation type="submission" date="2025-09" db="UniProtKB">
        <authorList>
            <consortium name="Ensembl"/>
        </authorList>
    </citation>
    <scope>IDENTIFICATION</scope>
</reference>
<dbReference type="InterPro" id="IPR053897">
    <property type="entry name" value="Oaf_C"/>
</dbReference>
<dbReference type="AlphaFoldDB" id="A0AAZ3NPH4"/>
<protein>
    <recommendedName>
        <fullName evidence="2">Out at first protein homolog</fullName>
    </recommendedName>
</protein>
<proteinExistence type="inferred from homology"/>
<feature type="domain" description="Out at first C-terminal" evidence="4">
    <location>
        <begin position="211"/>
        <end position="280"/>
    </location>
</feature>
<evidence type="ECO:0000259" key="3">
    <source>
        <dbReference type="Pfam" id="PF14941"/>
    </source>
</evidence>
<gene>
    <name evidence="5" type="primary">LOC112258058</name>
</gene>
<evidence type="ECO:0000313" key="5">
    <source>
        <dbReference type="Ensembl" id="ENSOTSP00005106347.1"/>
    </source>
</evidence>
<reference evidence="6" key="1">
    <citation type="journal article" date="2018" name="PLoS ONE">
        <title>Chinook salmon (Oncorhynchus tshawytscha) genome and transcriptome.</title>
        <authorList>
            <person name="Christensen K.A."/>
            <person name="Leong J.S."/>
            <person name="Sakhrani D."/>
            <person name="Biagi C.A."/>
            <person name="Minkley D.R."/>
            <person name="Withler R.E."/>
            <person name="Rondeau E.B."/>
            <person name="Koop B.F."/>
            <person name="Devlin R.H."/>
        </authorList>
    </citation>
    <scope>NUCLEOTIDE SEQUENCE [LARGE SCALE GENOMIC DNA]</scope>
</reference>
<evidence type="ECO:0000256" key="2">
    <source>
        <dbReference type="ARBA" id="ARBA00021639"/>
    </source>
</evidence>
<evidence type="ECO:0000256" key="1">
    <source>
        <dbReference type="ARBA" id="ARBA00005786"/>
    </source>
</evidence>
<feature type="domain" description="Out at first protein BRICHOS-like" evidence="3">
    <location>
        <begin position="30"/>
        <end position="187"/>
    </location>
</feature>
<accession>A0AAZ3NPH4</accession>
<dbReference type="InterPro" id="IPR053894">
    <property type="entry name" value="OAF_N"/>
</dbReference>
<dbReference type="Ensembl" id="ENSOTST00005159450.1">
    <property type="protein sequence ID" value="ENSOTSP00005106347.1"/>
    <property type="gene ID" value="ENSOTSG00005071991.1"/>
</dbReference>
<comment type="similarity">
    <text evidence="1">Belongs to the OAF family.</text>
</comment>
<reference evidence="5" key="2">
    <citation type="submission" date="2025-08" db="UniProtKB">
        <authorList>
            <consortium name="Ensembl"/>
        </authorList>
    </citation>
    <scope>IDENTIFICATION</scope>
</reference>
<keyword evidence="6" id="KW-1185">Reference proteome</keyword>
<name>A0AAZ3NPH4_ONCTS</name>
<sequence>MSFRMYAGEISPPVRISLLVVTLVSLGICSELKVRVRLSDGLIGEEILDANSENDDITVEFKQGDGTHITVVFDFKRDVRIVRALILGEPERGQNQYQVLCFVSRLDHHEIIPTESMARLRQLFCDGILQKNPHLVRTAEEKRGVEHLHMDMVVNVSHAGHLNTLIHNVCKEAHEGFYTRTADTKHWLDKGIEAIEFEPLPQTVDVSGLQRCPSTLDLWQPCFCSYHLRLEWLPCLLKYCRSRRGAAGRTNPYKCGIRSCSKGYRFDYYVPHKQLCPWDEET</sequence>
<dbReference type="GeneTree" id="ENSGT00390000012008"/>
<dbReference type="KEGG" id="otw:112258058"/>
<evidence type="ECO:0000259" key="4">
    <source>
        <dbReference type="Pfam" id="PF22873"/>
    </source>
</evidence>
<dbReference type="GeneID" id="112258058"/>
<dbReference type="RefSeq" id="XP_024287898.1">
    <property type="nucleotide sequence ID" value="XM_024432130.2"/>
</dbReference>
<dbReference type="PANTHER" id="PTHR13423">
    <property type="entry name" value="OUT AT FIRST"/>
    <property type="match status" value="1"/>
</dbReference>
<dbReference type="PANTHER" id="PTHR13423:SF2">
    <property type="entry name" value="OUT AT FIRST PROTEIN HOMOLOG"/>
    <property type="match status" value="1"/>
</dbReference>
<dbReference type="InterPro" id="IPR026315">
    <property type="entry name" value="Oaf"/>
</dbReference>
<dbReference type="Pfam" id="PF14941">
    <property type="entry name" value="OAF_N"/>
    <property type="match status" value="1"/>
</dbReference>